<dbReference type="GO" id="GO:0003676">
    <property type="term" value="F:nucleic acid binding"/>
    <property type="evidence" value="ECO:0007669"/>
    <property type="project" value="InterPro"/>
</dbReference>
<dbReference type="AlphaFoldDB" id="A0AA38T9J0"/>
<keyword evidence="2" id="KW-1185">Reference proteome</keyword>
<sequence length="64" mass="7312">MINKCQLQELVSSQCTIDTVNLTRYRVGTDGCHKTFFDQKGISQNFSSVRTPHQNGVAERRNRP</sequence>
<reference evidence="1" key="1">
    <citation type="submission" date="2023-03" db="EMBL/GenBank/DDBJ databases">
        <title>Chromosome-scale reference genome and RAD-based genetic map of yellow starthistle (Centaurea solstitialis) reveal putative structural variation and QTLs associated with invader traits.</title>
        <authorList>
            <person name="Reatini B."/>
            <person name="Cang F.A."/>
            <person name="Jiang Q."/>
            <person name="Mckibben M.T.W."/>
            <person name="Barker M.S."/>
            <person name="Rieseberg L.H."/>
            <person name="Dlugosch K.M."/>
        </authorList>
    </citation>
    <scope>NUCLEOTIDE SEQUENCE</scope>
    <source>
        <strain evidence="1">CAN-66</strain>
        <tissue evidence="1">Leaf</tissue>
    </source>
</reference>
<dbReference type="Proteomes" id="UP001172457">
    <property type="component" value="Chromosome 5"/>
</dbReference>
<evidence type="ECO:0008006" key="3">
    <source>
        <dbReference type="Google" id="ProtNLM"/>
    </source>
</evidence>
<dbReference type="InterPro" id="IPR012337">
    <property type="entry name" value="RNaseH-like_sf"/>
</dbReference>
<dbReference type="InterPro" id="IPR036397">
    <property type="entry name" value="RNaseH_sf"/>
</dbReference>
<comment type="caution">
    <text evidence="1">The sequence shown here is derived from an EMBL/GenBank/DDBJ whole genome shotgun (WGS) entry which is preliminary data.</text>
</comment>
<proteinExistence type="predicted"/>
<dbReference type="SUPFAM" id="SSF53098">
    <property type="entry name" value="Ribonuclease H-like"/>
    <property type="match status" value="1"/>
</dbReference>
<evidence type="ECO:0000313" key="2">
    <source>
        <dbReference type="Proteomes" id="UP001172457"/>
    </source>
</evidence>
<organism evidence="1 2">
    <name type="scientific">Centaurea solstitialis</name>
    <name type="common">yellow star-thistle</name>
    <dbReference type="NCBI Taxonomy" id="347529"/>
    <lineage>
        <taxon>Eukaryota</taxon>
        <taxon>Viridiplantae</taxon>
        <taxon>Streptophyta</taxon>
        <taxon>Embryophyta</taxon>
        <taxon>Tracheophyta</taxon>
        <taxon>Spermatophyta</taxon>
        <taxon>Magnoliopsida</taxon>
        <taxon>eudicotyledons</taxon>
        <taxon>Gunneridae</taxon>
        <taxon>Pentapetalae</taxon>
        <taxon>asterids</taxon>
        <taxon>campanulids</taxon>
        <taxon>Asterales</taxon>
        <taxon>Asteraceae</taxon>
        <taxon>Carduoideae</taxon>
        <taxon>Cardueae</taxon>
        <taxon>Centaureinae</taxon>
        <taxon>Centaurea</taxon>
    </lineage>
</organism>
<evidence type="ECO:0000313" key="1">
    <source>
        <dbReference type="EMBL" id="KAJ9546728.1"/>
    </source>
</evidence>
<accession>A0AA38T9J0</accession>
<dbReference type="EMBL" id="JARYMX010000005">
    <property type="protein sequence ID" value="KAJ9546728.1"/>
    <property type="molecule type" value="Genomic_DNA"/>
</dbReference>
<name>A0AA38T9J0_9ASTR</name>
<protein>
    <recommendedName>
        <fullName evidence="3">Integrase catalytic domain-containing protein</fullName>
    </recommendedName>
</protein>
<gene>
    <name evidence="1" type="ORF">OSB04_019271</name>
</gene>
<dbReference type="Gene3D" id="3.30.420.10">
    <property type="entry name" value="Ribonuclease H-like superfamily/Ribonuclease H"/>
    <property type="match status" value="1"/>
</dbReference>